<dbReference type="PANTHER" id="PTHR11003:SF291">
    <property type="entry name" value="IP11374P"/>
    <property type="match status" value="1"/>
</dbReference>
<dbReference type="PANTHER" id="PTHR11003">
    <property type="entry name" value="POTASSIUM CHANNEL, SUBFAMILY K"/>
    <property type="match status" value="1"/>
</dbReference>
<evidence type="ECO:0000259" key="9">
    <source>
        <dbReference type="Pfam" id="PF07885"/>
    </source>
</evidence>
<dbReference type="Pfam" id="PF07885">
    <property type="entry name" value="Ion_trans_2"/>
    <property type="match status" value="1"/>
</dbReference>
<dbReference type="OrthoDB" id="297496at2759"/>
<feature type="domain" description="Potassium channel" evidence="9">
    <location>
        <begin position="145"/>
        <end position="219"/>
    </location>
</feature>
<evidence type="ECO:0000256" key="5">
    <source>
        <dbReference type="ARBA" id="ARBA00023065"/>
    </source>
</evidence>
<evidence type="ECO:0000256" key="7">
    <source>
        <dbReference type="ARBA" id="ARBA00023303"/>
    </source>
</evidence>
<dbReference type="GO" id="GO:0005886">
    <property type="term" value="C:plasma membrane"/>
    <property type="evidence" value="ECO:0007669"/>
    <property type="project" value="TreeGrafter"/>
</dbReference>
<keyword evidence="11" id="KW-1185">Reference proteome</keyword>
<feature type="transmembrane region" description="Helical" evidence="8">
    <location>
        <begin position="136"/>
        <end position="159"/>
    </location>
</feature>
<evidence type="ECO:0000256" key="6">
    <source>
        <dbReference type="ARBA" id="ARBA00023136"/>
    </source>
</evidence>
<evidence type="ECO:0000256" key="8">
    <source>
        <dbReference type="SAM" id="Phobius"/>
    </source>
</evidence>
<evidence type="ECO:0000256" key="4">
    <source>
        <dbReference type="ARBA" id="ARBA00022989"/>
    </source>
</evidence>
<proteinExistence type="predicted"/>
<dbReference type="GO" id="GO:0015271">
    <property type="term" value="F:outward rectifier potassium channel activity"/>
    <property type="evidence" value="ECO:0007669"/>
    <property type="project" value="TreeGrafter"/>
</dbReference>
<evidence type="ECO:0000313" key="11">
    <source>
        <dbReference type="Proteomes" id="UP000700596"/>
    </source>
</evidence>
<evidence type="ECO:0000256" key="3">
    <source>
        <dbReference type="ARBA" id="ARBA00022692"/>
    </source>
</evidence>
<gene>
    <name evidence="10" type="ORF">B0J11DRAFT_513042</name>
</gene>
<feature type="transmembrane region" description="Helical" evidence="8">
    <location>
        <begin position="165"/>
        <end position="184"/>
    </location>
</feature>
<keyword evidence="4 8" id="KW-1133">Transmembrane helix</keyword>
<keyword evidence="5" id="KW-0406">Ion transport</keyword>
<dbReference type="SUPFAM" id="SSF81324">
    <property type="entry name" value="Voltage-gated potassium channels"/>
    <property type="match status" value="1"/>
</dbReference>
<protein>
    <recommendedName>
        <fullName evidence="9">Potassium channel domain-containing protein</fullName>
    </recommendedName>
</protein>
<feature type="transmembrane region" description="Helical" evidence="8">
    <location>
        <begin position="40"/>
        <end position="62"/>
    </location>
</feature>
<dbReference type="Gene3D" id="1.10.287.70">
    <property type="match status" value="1"/>
</dbReference>
<sequence length="381" mass="43087">MDLREPMELVMCFGLAGMLISTRVLMKQRKTLEQSKLSQAYYYAIFSSGLSGITLIFLGRFYPSDYRAWRRIHAKNHSWTSAHASVRRIGVILAALLVISATLINDKGEMNPMINEHPFNLIRRITLMAETRCHRIALTVPIAAALLILLGGAAIFEIAEAHEGWTYGTSCYFVYTSLLTIGYGDYIPYSEPGKSFFVLWSLLAVPTLAILINNSVDTLYGAYRSLFWPSQRFFRGRHCQVKKAYQMEGWAEGANASTARTNIDILENRATSSARQTLAMTNRIDSCFANLSDHAPQAPLHLHCSLLAHELKAALIEISIEPSKKYTYEEWCYYIHLLGPFTKYQHPKKVGEASRDRKGKSKILVEKKKALSFPLCTEQIE</sequence>
<dbReference type="GO" id="GO:0022841">
    <property type="term" value="F:potassium ion leak channel activity"/>
    <property type="evidence" value="ECO:0007669"/>
    <property type="project" value="TreeGrafter"/>
</dbReference>
<dbReference type="Proteomes" id="UP000700596">
    <property type="component" value="Unassembled WGS sequence"/>
</dbReference>
<evidence type="ECO:0000256" key="1">
    <source>
        <dbReference type="ARBA" id="ARBA00004141"/>
    </source>
</evidence>
<feature type="transmembrane region" description="Helical" evidence="8">
    <location>
        <begin position="6"/>
        <end position="26"/>
    </location>
</feature>
<comment type="subcellular location">
    <subcellularLocation>
        <location evidence="1">Membrane</location>
        <topology evidence="1">Multi-pass membrane protein</topology>
    </subcellularLocation>
</comment>
<dbReference type="GO" id="GO:0030322">
    <property type="term" value="P:stabilization of membrane potential"/>
    <property type="evidence" value="ECO:0007669"/>
    <property type="project" value="TreeGrafter"/>
</dbReference>
<evidence type="ECO:0000313" key="10">
    <source>
        <dbReference type="EMBL" id="KAH7108830.1"/>
    </source>
</evidence>
<reference evidence="10" key="1">
    <citation type="journal article" date="2021" name="Nat. Commun.">
        <title>Genetic determinants of endophytism in the Arabidopsis root mycobiome.</title>
        <authorList>
            <person name="Mesny F."/>
            <person name="Miyauchi S."/>
            <person name="Thiergart T."/>
            <person name="Pickel B."/>
            <person name="Atanasova L."/>
            <person name="Karlsson M."/>
            <person name="Huettel B."/>
            <person name="Barry K.W."/>
            <person name="Haridas S."/>
            <person name="Chen C."/>
            <person name="Bauer D."/>
            <person name="Andreopoulos W."/>
            <person name="Pangilinan J."/>
            <person name="LaButti K."/>
            <person name="Riley R."/>
            <person name="Lipzen A."/>
            <person name="Clum A."/>
            <person name="Drula E."/>
            <person name="Henrissat B."/>
            <person name="Kohler A."/>
            <person name="Grigoriev I.V."/>
            <person name="Martin F.M."/>
            <person name="Hacquard S."/>
        </authorList>
    </citation>
    <scope>NUCLEOTIDE SEQUENCE</scope>
    <source>
        <strain evidence="10">MPI-CAGE-CH-0243</strain>
    </source>
</reference>
<keyword evidence="3 8" id="KW-0812">Transmembrane</keyword>
<accession>A0A9P9I6V3</accession>
<feature type="transmembrane region" description="Helical" evidence="8">
    <location>
        <begin position="196"/>
        <end position="216"/>
    </location>
</feature>
<keyword evidence="7" id="KW-0407">Ion channel</keyword>
<evidence type="ECO:0000256" key="2">
    <source>
        <dbReference type="ARBA" id="ARBA00022448"/>
    </source>
</evidence>
<keyword evidence="2" id="KW-0813">Transport</keyword>
<name>A0A9P9I6V3_9PLEO</name>
<keyword evidence="6 8" id="KW-0472">Membrane</keyword>
<dbReference type="EMBL" id="JAGMWT010000035">
    <property type="protein sequence ID" value="KAH7108830.1"/>
    <property type="molecule type" value="Genomic_DNA"/>
</dbReference>
<organism evidence="10 11">
    <name type="scientific">Dendryphion nanum</name>
    <dbReference type="NCBI Taxonomy" id="256645"/>
    <lineage>
        <taxon>Eukaryota</taxon>
        <taxon>Fungi</taxon>
        <taxon>Dikarya</taxon>
        <taxon>Ascomycota</taxon>
        <taxon>Pezizomycotina</taxon>
        <taxon>Dothideomycetes</taxon>
        <taxon>Pleosporomycetidae</taxon>
        <taxon>Pleosporales</taxon>
        <taxon>Torulaceae</taxon>
        <taxon>Dendryphion</taxon>
    </lineage>
</organism>
<feature type="transmembrane region" description="Helical" evidence="8">
    <location>
        <begin position="82"/>
        <end position="104"/>
    </location>
</feature>
<dbReference type="InterPro" id="IPR003280">
    <property type="entry name" value="2pore_dom_K_chnl"/>
</dbReference>
<comment type="caution">
    <text evidence="10">The sequence shown here is derived from an EMBL/GenBank/DDBJ whole genome shotgun (WGS) entry which is preliminary data.</text>
</comment>
<dbReference type="InterPro" id="IPR013099">
    <property type="entry name" value="K_chnl_dom"/>
</dbReference>
<dbReference type="AlphaFoldDB" id="A0A9P9I6V3"/>